<organism evidence="1 2">
    <name type="scientific">Podospora didyma</name>
    <dbReference type="NCBI Taxonomy" id="330526"/>
    <lineage>
        <taxon>Eukaryota</taxon>
        <taxon>Fungi</taxon>
        <taxon>Dikarya</taxon>
        <taxon>Ascomycota</taxon>
        <taxon>Pezizomycotina</taxon>
        <taxon>Sordariomycetes</taxon>
        <taxon>Sordariomycetidae</taxon>
        <taxon>Sordariales</taxon>
        <taxon>Podosporaceae</taxon>
        <taxon>Podospora</taxon>
    </lineage>
</organism>
<name>A0AAE0TZD0_9PEZI</name>
<comment type="caution">
    <text evidence="1">The sequence shown here is derived from an EMBL/GenBank/DDBJ whole genome shotgun (WGS) entry which is preliminary data.</text>
</comment>
<keyword evidence="2" id="KW-1185">Reference proteome</keyword>
<protein>
    <submittedName>
        <fullName evidence="1">Uncharacterized protein</fullName>
    </submittedName>
</protein>
<dbReference type="AlphaFoldDB" id="A0AAE0TZD0"/>
<dbReference type="Proteomes" id="UP001285441">
    <property type="component" value="Unassembled WGS sequence"/>
</dbReference>
<gene>
    <name evidence="1" type="ORF">B0H63DRAFT_177591</name>
</gene>
<evidence type="ECO:0000313" key="1">
    <source>
        <dbReference type="EMBL" id="KAK3385045.1"/>
    </source>
</evidence>
<evidence type="ECO:0000313" key="2">
    <source>
        <dbReference type="Proteomes" id="UP001285441"/>
    </source>
</evidence>
<reference evidence="1" key="1">
    <citation type="journal article" date="2023" name="Mol. Phylogenet. Evol.">
        <title>Genome-scale phylogeny and comparative genomics of the fungal order Sordariales.</title>
        <authorList>
            <person name="Hensen N."/>
            <person name="Bonometti L."/>
            <person name="Westerberg I."/>
            <person name="Brannstrom I.O."/>
            <person name="Guillou S."/>
            <person name="Cros-Aarteil S."/>
            <person name="Calhoun S."/>
            <person name="Haridas S."/>
            <person name="Kuo A."/>
            <person name="Mondo S."/>
            <person name="Pangilinan J."/>
            <person name="Riley R."/>
            <person name="LaButti K."/>
            <person name="Andreopoulos B."/>
            <person name="Lipzen A."/>
            <person name="Chen C."/>
            <person name="Yan M."/>
            <person name="Daum C."/>
            <person name="Ng V."/>
            <person name="Clum A."/>
            <person name="Steindorff A."/>
            <person name="Ohm R.A."/>
            <person name="Martin F."/>
            <person name="Silar P."/>
            <person name="Natvig D.O."/>
            <person name="Lalanne C."/>
            <person name="Gautier V."/>
            <person name="Ament-Velasquez S.L."/>
            <person name="Kruys A."/>
            <person name="Hutchinson M.I."/>
            <person name="Powell A.J."/>
            <person name="Barry K."/>
            <person name="Miller A.N."/>
            <person name="Grigoriev I.V."/>
            <person name="Debuchy R."/>
            <person name="Gladieux P."/>
            <person name="Hiltunen Thoren M."/>
            <person name="Johannesson H."/>
        </authorList>
    </citation>
    <scope>NUCLEOTIDE SEQUENCE</scope>
    <source>
        <strain evidence="1">CBS 232.78</strain>
    </source>
</reference>
<sequence>MKGRLIVVPISQRPKTMTEHLSRPVHWPATERPGCPEKGRLLPLSINIKHDGGIFRSTWYFPSLLFVGRYLTLARRSHVPSLAGQAARLQNKMDGYGPPTLRSSEQWLKADDFRARPFMVNCMAKICVDHLKFGMAPEESAHFAEGSNAQNRFRRAHACRSFPPTGAGESAVVRIKSCARFSRNLKHLATSSTPRHLGITQNRTSLPLLV</sequence>
<reference evidence="1" key="2">
    <citation type="submission" date="2023-06" db="EMBL/GenBank/DDBJ databases">
        <authorList>
            <consortium name="Lawrence Berkeley National Laboratory"/>
            <person name="Haridas S."/>
            <person name="Hensen N."/>
            <person name="Bonometti L."/>
            <person name="Westerberg I."/>
            <person name="Brannstrom I.O."/>
            <person name="Guillou S."/>
            <person name="Cros-Aarteil S."/>
            <person name="Calhoun S."/>
            <person name="Kuo A."/>
            <person name="Mondo S."/>
            <person name="Pangilinan J."/>
            <person name="Riley R."/>
            <person name="LaButti K."/>
            <person name="Andreopoulos B."/>
            <person name="Lipzen A."/>
            <person name="Chen C."/>
            <person name="Yanf M."/>
            <person name="Daum C."/>
            <person name="Ng V."/>
            <person name="Clum A."/>
            <person name="Steindorff A."/>
            <person name="Ohm R."/>
            <person name="Martin F."/>
            <person name="Silar P."/>
            <person name="Natvig D."/>
            <person name="Lalanne C."/>
            <person name="Gautier V."/>
            <person name="Ament-velasquez S.L."/>
            <person name="Kruys A."/>
            <person name="Hutchinson M.I."/>
            <person name="Powell A.J."/>
            <person name="Barry K."/>
            <person name="Miller A.N."/>
            <person name="Grigoriev I.V."/>
            <person name="Debuchy R."/>
            <person name="Gladieux P."/>
            <person name="Thoren M.H."/>
            <person name="Johannesson H."/>
        </authorList>
    </citation>
    <scope>NUCLEOTIDE SEQUENCE</scope>
    <source>
        <strain evidence="1">CBS 232.78</strain>
    </source>
</reference>
<accession>A0AAE0TZD0</accession>
<proteinExistence type="predicted"/>
<dbReference type="EMBL" id="JAULSW010000004">
    <property type="protein sequence ID" value="KAK3385045.1"/>
    <property type="molecule type" value="Genomic_DNA"/>
</dbReference>